<dbReference type="InterPro" id="IPR046815">
    <property type="entry name" value="P2RX7_C"/>
</dbReference>
<dbReference type="PANTHER" id="PTHR36981:SF3">
    <property type="entry name" value="UBIQUITIN-LIKE PROTEASE FAMILY PROFILE DOMAIN-CONTAINING PROTEIN"/>
    <property type="match status" value="1"/>
</dbReference>
<accession>A0A8C6M833</accession>
<evidence type="ECO:0000313" key="3">
    <source>
        <dbReference type="Proteomes" id="UP000694548"/>
    </source>
</evidence>
<reference evidence="2" key="2">
    <citation type="submission" date="2025-09" db="UniProtKB">
        <authorList>
            <consortium name="Ensembl"/>
        </authorList>
    </citation>
    <scope>IDENTIFICATION</scope>
</reference>
<evidence type="ECO:0000313" key="2">
    <source>
        <dbReference type="Ensembl" id="ENSNFUP00015028406.1"/>
    </source>
</evidence>
<dbReference type="GeneTree" id="ENSGT01150000287234"/>
<reference evidence="2" key="1">
    <citation type="submission" date="2025-08" db="UniProtKB">
        <authorList>
            <consortium name="Ensembl"/>
        </authorList>
    </citation>
    <scope>IDENTIFICATION</scope>
</reference>
<feature type="domain" description="P2X purinoreceptor 7 intracellular" evidence="1">
    <location>
        <begin position="20"/>
        <end position="133"/>
    </location>
</feature>
<evidence type="ECO:0000259" key="1">
    <source>
        <dbReference type="Pfam" id="PF20478"/>
    </source>
</evidence>
<proteinExistence type="predicted"/>
<dbReference type="Proteomes" id="UP000694548">
    <property type="component" value="Unassembled WGS sequence"/>
</dbReference>
<dbReference type="PANTHER" id="PTHR36981">
    <property type="entry name" value="ZGC:195170"/>
    <property type="match status" value="1"/>
</dbReference>
<dbReference type="AlphaFoldDB" id="A0A8C6M833"/>
<sequence length="141" mass="16470">MSSDEVSNIVTLFRQETPGHHLPDLGQPAWCTCQNCRRMPTQIENLCCRQVPELCPRRSAHLQLYCLDEGTLRLVRMTWNDIFTLEDNQDVATDNREFHFAAYRQFTRPIPSCCVLRIREKFPDPFGNYTGYKEAPFRVAN</sequence>
<dbReference type="Pfam" id="PF20478">
    <property type="entry name" value="P2RX7_C"/>
    <property type="match status" value="1"/>
</dbReference>
<protein>
    <recommendedName>
        <fullName evidence="1">P2X purinoreceptor 7 intracellular domain-containing protein</fullName>
    </recommendedName>
</protein>
<name>A0A8C6M833_NOTFU</name>
<dbReference type="Ensembl" id="ENSNFUT00015029681.1">
    <property type="protein sequence ID" value="ENSNFUP00015028406.1"/>
    <property type="gene ID" value="ENSNFUG00015013738.1"/>
</dbReference>
<keyword evidence="3" id="KW-1185">Reference proteome</keyword>
<organism evidence="2 3">
    <name type="scientific">Nothobranchius furzeri</name>
    <name type="common">Turquoise killifish</name>
    <dbReference type="NCBI Taxonomy" id="105023"/>
    <lineage>
        <taxon>Eukaryota</taxon>
        <taxon>Metazoa</taxon>
        <taxon>Chordata</taxon>
        <taxon>Craniata</taxon>
        <taxon>Vertebrata</taxon>
        <taxon>Euteleostomi</taxon>
        <taxon>Actinopterygii</taxon>
        <taxon>Neopterygii</taxon>
        <taxon>Teleostei</taxon>
        <taxon>Neoteleostei</taxon>
        <taxon>Acanthomorphata</taxon>
        <taxon>Ovalentaria</taxon>
        <taxon>Atherinomorphae</taxon>
        <taxon>Cyprinodontiformes</taxon>
        <taxon>Nothobranchiidae</taxon>
        <taxon>Nothobranchius</taxon>
    </lineage>
</organism>